<dbReference type="GO" id="GO:0055085">
    <property type="term" value="P:transmembrane transport"/>
    <property type="evidence" value="ECO:0007669"/>
    <property type="project" value="InterPro"/>
</dbReference>
<dbReference type="OrthoDB" id="9815946at2"/>
<name>A0A1G5RR09_9FIRM</name>
<dbReference type="Proteomes" id="UP000199208">
    <property type="component" value="Unassembled WGS sequence"/>
</dbReference>
<dbReference type="NCBIfam" id="NF037995">
    <property type="entry name" value="TRAP_S1"/>
    <property type="match status" value="1"/>
</dbReference>
<comment type="similarity">
    <text evidence="1">Belongs to the bacterial solute-binding protein 7 family.</text>
</comment>
<dbReference type="Gene3D" id="3.40.190.170">
    <property type="entry name" value="Bacterial extracellular solute-binding protein, family 7"/>
    <property type="match status" value="1"/>
</dbReference>
<proteinExistence type="inferred from homology"/>
<evidence type="ECO:0000256" key="1">
    <source>
        <dbReference type="ARBA" id="ARBA00009023"/>
    </source>
</evidence>
<keyword evidence="3 4" id="KW-0732">Signal</keyword>
<dbReference type="STRING" id="1120920.SAMN03080599_00278"/>
<dbReference type="PANTHER" id="PTHR33376">
    <property type="match status" value="1"/>
</dbReference>
<dbReference type="InterPro" id="IPR004682">
    <property type="entry name" value="TRAP_DctP"/>
</dbReference>
<organism evidence="5 6">
    <name type="scientific">Acidaminobacter hydrogenoformans DSM 2784</name>
    <dbReference type="NCBI Taxonomy" id="1120920"/>
    <lineage>
        <taxon>Bacteria</taxon>
        <taxon>Bacillati</taxon>
        <taxon>Bacillota</taxon>
        <taxon>Clostridia</taxon>
        <taxon>Peptostreptococcales</taxon>
        <taxon>Acidaminobacteraceae</taxon>
        <taxon>Acidaminobacter</taxon>
    </lineage>
</organism>
<gene>
    <name evidence="5" type="ORF">SAMN03080599_00278</name>
</gene>
<feature type="signal peptide" evidence="4">
    <location>
        <begin position="1"/>
        <end position="26"/>
    </location>
</feature>
<dbReference type="RefSeq" id="WP_092589088.1">
    <property type="nucleotide sequence ID" value="NZ_FMWL01000001.1"/>
</dbReference>
<dbReference type="EMBL" id="FMWL01000001">
    <property type="protein sequence ID" value="SCZ76513.1"/>
    <property type="molecule type" value="Genomic_DNA"/>
</dbReference>
<dbReference type="Pfam" id="PF03480">
    <property type="entry name" value="DctP"/>
    <property type="match status" value="1"/>
</dbReference>
<dbReference type="PROSITE" id="PS51257">
    <property type="entry name" value="PROKAR_LIPOPROTEIN"/>
    <property type="match status" value="1"/>
</dbReference>
<dbReference type="GO" id="GO:0030288">
    <property type="term" value="C:outer membrane-bounded periplasmic space"/>
    <property type="evidence" value="ECO:0007669"/>
    <property type="project" value="InterPro"/>
</dbReference>
<dbReference type="NCBIfam" id="TIGR00787">
    <property type="entry name" value="dctP"/>
    <property type="match status" value="1"/>
</dbReference>
<dbReference type="PANTHER" id="PTHR33376:SF7">
    <property type="entry name" value="C4-DICARBOXYLATE-BINDING PROTEIN DCTB"/>
    <property type="match status" value="1"/>
</dbReference>
<evidence type="ECO:0000256" key="3">
    <source>
        <dbReference type="ARBA" id="ARBA00022729"/>
    </source>
</evidence>
<evidence type="ECO:0000256" key="4">
    <source>
        <dbReference type="SAM" id="SignalP"/>
    </source>
</evidence>
<accession>A0A1G5RR09</accession>
<evidence type="ECO:0000256" key="2">
    <source>
        <dbReference type="ARBA" id="ARBA00022448"/>
    </source>
</evidence>
<keyword evidence="2" id="KW-0813">Transport</keyword>
<dbReference type="PIRSF" id="PIRSF006470">
    <property type="entry name" value="DctB"/>
    <property type="match status" value="1"/>
</dbReference>
<dbReference type="AlphaFoldDB" id="A0A1G5RR09"/>
<dbReference type="CDD" id="cd13603">
    <property type="entry name" value="PBP2_TRAP_Siap_TeaA_like"/>
    <property type="match status" value="1"/>
</dbReference>
<keyword evidence="6" id="KW-1185">Reference proteome</keyword>
<evidence type="ECO:0000313" key="6">
    <source>
        <dbReference type="Proteomes" id="UP000199208"/>
    </source>
</evidence>
<protein>
    <submittedName>
        <fullName evidence="5">Tripartite ATP-independent transporter solute receptor, DctP family</fullName>
    </submittedName>
</protein>
<sequence length="342" mass="37640">MKKSKFLALMLVAVLMVMSLAGCSQPAEEPAAGGETPAAPAEKITWKLGHLGNDEHIWNKTALKFAELVAEKTEGQIEIKVYPNESLGKEVENIDMIKTGAADMVISGESMQTWAPKAALMAVPYAFRDTAHMQAVIESELGDEIAAQIEEKVGLIPLYYHLRAPRNLTSNRPINTPADLNGFKMRVPNVPLFVDAWKAAGAAPQAMAFNEVFTALQQGVIEGQENPVDLIYSAGFYEVQDYVNVTEHVNGWIYVLVGVNQFNSLSDELKAAVLEAAAEAQVYGDSLFEEQTSEFVSMLEEKGMTFNTNVDKAAFQAAMEPAVLEKLTDEQRDLYQRIVEFQ</sequence>
<dbReference type="InterPro" id="IPR038404">
    <property type="entry name" value="TRAP_DctP_sf"/>
</dbReference>
<evidence type="ECO:0000313" key="5">
    <source>
        <dbReference type="EMBL" id="SCZ76513.1"/>
    </source>
</evidence>
<keyword evidence="5" id="KW-0675">Receptor</keyword>
<feature type="chain" id="PRO_5011735006" evidence="4">
    <location>
        <begin position="27"/>
        <end position="342"/>
    </location>
</feature>
<reference evidence="5 6" key="1">
    <citation type="submission" date="2016-10" db="EMBL/GenBank/DDBJ databases">
        <authorList>
            <person name="de Groot N.N."/>
        </authorList>
    </citation>
    <scope>NUCLEOTIDE SEQUENCE [LARGE SCALE GENOMIC DNA]</scope>
    <source>
        <strain evidence="5 6">DSM 2784</strain>
    </source>
</reference>
<dbReference type="InterPro" id="IPR018389">
    <property type="entry name" value="DctP_fam"/>
</dbReference>